<dbReference type="EMBL" id="CDHK01000003">
    <property type="protein sequence ID" value="CEO59636.1"/>
    <property type="molecule type" value="Genomic_DNA"/>
</dbReference>
<organism evidence="1 2">
    <name type="scientific">Penicillium brasilianum</name>
    <dbReference type="NCBI Taxonomy" id="104259"/>
    <lineage>
        <taxon>Eukaryota</taxon>
        <taxon>Fungi</taxon>
        <taxon>Dikarya</taxon>
        <taxon>Ascomycota</taxon>
        <taxon>Pezizomycotina</taxon>
        <taxon>Eurotiomycetes</taxon>
        <taxon>Eurotiomycetidae</taxon>
        <taxon>Eurotiales</taxon>
        <taxon>Aspergillaceae</taxon>
        <taxon>Penicillium</taxon>
    </lineage>
</organism>
<protein>
    <submittedName>
        <fullName evidence="1">Uncharacterized protein</fullName>
    </submittedName>
</protein>
<dbReference type="AlphaFoldDB" id="A0A0F7VFU0"/>
<dbReference type="STRING" id="104259.A0A0F7VFU0"/>
<proteinExistence type="predicted"/>
<gene>
    <name evidence="1" type="ORF">PMG11_04304</name>
</gene>
<dbReference type="Proteomes" id="UP000042958">
    <property type="component" value="Unassembled WGS sequence"/>
</dbReference>
<sequence>MYKTLRRNVFDLSFPGVPPEQVTQPSPNPLEAAQYACVYWVDHLQCGWCNENDDLSLDEGGCLDSFLQQKYLHWLEALSILGSVPQGIAAMMKLEGFLQK</sequence>
<keyword evidence="2" id="KW-1185">Reference proteome</keyword>
<evidence type="ECO:0000313" key="2">
    <source>
        <dbReference type="Proteomes" id="UP000042958"/>
    </source>
</evidence>
<accession>A0A0F7VFU0</accession>
<name>A0A0F7VFU0_PENBI</name>
<reference evidence="2" key="1">
    <citation type="journal article" date="2015" name="Genome Announc.">
        <title>Draft genome sequence of the fungus Penicillium brasilianum MG11.</title>
        <authorList>
            <person name="Horn F."/>
            <person name="Linde J."/>
            <person name="Mattern D.J."/>
            <person name="Walther G."/>
            <person name="Guthke R."/>
            <person name="Brakhage A.A."/>
            <person name="Valiante V."/>
        </authorList>
    </citation>
    <scope>NUCLEOTIDE SEQUENCE [LARGE SCALE GENOMIC DNA]</scope>
    <source>
        <strain evidence="2">MG11</strain>
    </source>
</reference>
<evidence type="ECO:0000313" key="1">
    <source>
        <dbReference type="EMBL" id="CEO59636.1"/>
    </source>
</evidence>
<dbReference type="OrthoDB" id="4367118at2759"/>